<feature type="compositionally biased region" description="Acidic residues" evidence="1">
    <location>
        <begin position="100"/>
        <end position="111"/>
    </location>
</feature>
<dbReference type="InterPro" id="IPR036397">
    <property type="entry name" value="RNaseH_sf"/>
</dbReference>
<gene>
    <name evidence="2" type="ORF">HPB51_003687</name>
</gene>
<organism evidence="2 3">
    <name type="scientific">Rhipicephalus microplus</name>
    <name type="common">Cattle tick</name>
    <name type="synonym">Boophilus microplus</name>
    <dbReference type="NCBI Taxonomy" id="6941"/>
    <lineage>
        <taxon>Eukaryota</taxon>
        <taxon>Metazoa</taxon>
        <taxon>Ecdysozoa</taxon>
        <taxon>Arthropoda</taxon>
        <taxon>Chelicerata</taxon>
        <taxon>Arachnida</taxon>
        <taxon>Acari</taxon>
        <taxon>Parasitiformes</taxon>
        <taxon>Ixodida</taxon>
        <taxon>Ixodoidea</taxon>
        <taxon>Ixodidae</taxon>
        <taxon>Rhipicephalinae</taxon>
        <taxon>Rhipicephalus</taxon>
        <taxon>Boophilus</taxon>
    </lineage>
</organism>
<dbReference type="VEuPathDB" id="VectorBase:LOC119169932"/>
<sequence length="122" mass="13819">MSYIIDNTAIKAGSILFRFPPYHCEFNPTKLVWAKVKNGVAADNINFKLTTVDATFRDKIKQVTAEDWRKSIQRRMDVEGKLRLDTSASERIQPIIIQLEEDDTDESDDGGELCGIEPLDDA</sequence>
<evidence type="ECO:0000313" key="3">
    <source>
        <dbReference type="Proteomes" id="UP000821866"/>
    </source>
</evidence>
<dbReference type="EMBL" id="JABSTU010000006">
    <property type="protein sequence ID" value="KAH8027234.1"/>
    <property type="molecule type" value="Genomic_DNA"/>
</dbReference>
<keyword evidence="3" id="KW-1185">Reference proteome</keyword>
<proteinExistence type="predicted"/>
<protein>
    <submittedName>
        <fullName evidence="2">Uncharacterized protein</fullName>
    </submittedName>
</protein>
<dbReference type="GO" id="GO:0003676">
    <property type="term" value="F:nucleic acid binding"/>
    <property type="evidence" value="ECO:0007669"/>
    <property type="project" value="InterPro"/>
</dbReference>
<dbReference type="Proteomes" id="UP000821866">
    <property type="component" value="Chromosome 4"/>
</dbReference>
<evidence type="ECO:0000313" key="2">
    <source>
        <dbReference type="EMBL" id="KAH8027234.1"/>
    </source>
</evidence>
<evidence type="ECO:0000256" key="1">
    <source>
        <dbReference type="SAM" id="MobiDB-lite"/>
    </source>
</evidence>
<reference evidence="2" key="2">
    <citation type="submission" date="2021-09" db="EMBL/GenBank/DDBJ databases">
        <authorList>
            <person name="Jia N."/>
            <person name="Wang J."/>
            <person name="Shi W."/>
            <person name="Du L."/>
            <person name="Sun Y."/>
            <person name="Zhan W."/>
            <person name="Jiang J."/>
            <person name="Wang Q."/>
            <person name="Zhang B."/>
            <person name="Ji P."/>
            <person name="Sakyi L.B."/>
            <person name="Cui X."/>
            <person name="Yuan T."/>
            <person name="Jiang B."/>
            <person name="Yang W."/>
            <person name="Lam T.T.-Y."/>
            <person name="Chang Q."/>
            <person name="Ding S."/>
            <person name="Wang X."/>
            <person name="Zhu J."/>
            <person name="Ruan X."/>
            <person name="Zhao L."/>
            <person name="Wei J."/>
            <person name="Que T."/>
            <person name="Du C."/>
            <person name="Cheng J."/>
            <person name="Dai P."/>
            <person name="Han X."/>
            <person name="Huang E."/>
            <person name="Gao Y."/>
            <person name="Liu J."/>
            <person name="Shao H."/>
            <person name="Ye R."/>
            <person name="Li L."/>
            <person name="Wei W."/>
            <person name="Wang X."/>
            <person name="Wang C."/>
            <person name="Huo Q."/>
            <person name="Li W."/>
            <person name="Guo W."/>
            <person name="Chen H."/>
            <person name="Chen S."/>
            <person name="Zhou L."/>
            <person name="Zhou L."/>
            <person name="Ni X."/>
            <person name="Tian J."/>
            <person name="Zhou Y."/>
            <person name="Sheng Y."/>
            <person name="Liu T."/>
            <person name="Pan Y."/>
            <person name="Xia L."/>
            <person name="Li J."/>
            <person name="Zhao F."/>
            <person name="Cao W."/>
        </authorList>
    </citation>
    <scope>NUCLEOTIDE SEQUENCE</scope>
    <source>
        <strain evidence="2">Rmic-2018</strain>
        <tissue evidence="2">Larvae</tissue>
    </source>
</reference>
<dbReference type="AlphaFoldDB" id="A0A9J6DZ77"/>
<accession>A0A9J6DZ77</accession>
<name>A0A9J6DZ77_RHIMP</name>
<dbReference type="Gene3D" id="3.30.420.10">
    <property type="entry name" value="Ribonuclease H-like superfamily/Ribonuclease H"/>
    <property type="match status" value="1"/>
</dbReference>
<comment type="caution">
    <text evidence="2">The sequence shown here is derived from an EMBL/GenBank/DDBJ whole genome shotgun (WGS) entry which is preliminary data.</text>
</comment>
<feature type="region of interest" description="Disordered" evidence="1">
    <location>
        <begin position="100"/>
        <end position="122"/>
    </location>
</feature>
<reference evidence="2" key="1">
    <citation type="journal article" date="2020" name="Cell">
        <title>Large-Scale Comparative Analyses of Tick Genomes Elucidate Their Genetic Diversity and Vector Capacities.</title>
        <authorList>
            <consortium name="Tick Genome and Microbiome Consortium (TIGMIC)"/>
            <person name="Jia N."/>
            <person name="Wang J."/>
            <person name="Shi W."/>
            <person name="Du L."/>
            <person name="Sun Y."/>
            <person name="Zhan W."/>
            <person name="Jiang J.F."/>
            <person name="Wang Q."/>
            <person name="Zhang B."/>
            <person name="Ji P."/>
            <person name="Bell-Sakyi L."/>
            <person name="Cui X.M."/>
            <person name="Yuan T.T."/>
            <person name="Jiang B.G."/>
            <person name="Yang W.F."/>
            <person name="Lam T.T."/>
            <person name="Chang Q.C."/>
            <person name="Ding S.J."/>
            <person name="Wang X.J."/>
            <person name="Zhu J.G."/>
            <person name="Ruan X.D."/>
            <person name="Zhao L."/>
            <person name="Wei J.T."/>
            <person name="Ye R.Z."/>
            <person name="Que T.C."/>
            <person name="Du C.H."/>
            <person name="Zhou Y.H."/>
            <person name="Cheng J.X."/>
            <person name="Dai P.F."/>
            <person name="Guo W.B."/>
            <person name="Han X.H."/>
            <person name="Huang E.J."/>
            <person name="Li L.F."/>
            <person name="Wei W."/>
            <person name="Gao Y.C."/>
            <person name="Liu J.Z."/>
            <person name="Shao H.Z."/>
            <person name="Wang X."/>
            <person name="Wang C.C."/>
            <person name="Yang T.C."/>
            <person name="Huo Q.B."/>
            <person name="Li W."/>
            <person name="Chen H.Y."/>
            <person name="Chen S.E."/>
            <person name="Zhou L.G."/>
            <person name="Ni X.B."/>
            <person name="Tian J.H."/>
            <person name="Sheng Y."/>
            <person name="Liu T."/>
            <person name="Pan Y.S."/>
            <person name="Xia L.Y."/>
            <person name="Li J."/>
            <person name="Zhao F."/>
            <person name="Cao W.C."/>
        </authorList>
    </citation>
    <scope>NUCLEOTIDE SEQUENCE</scope>
    <source>
        <strain evidence="2">Rmic-2018</strain>
    </source>
</reference>